<dbReference type="InParanoid" id="G3H526"/>
<evidence type="ECO:0000313" key="2">
    <source>
        <dbReference type="Proteomes" id="UP000001075"/>
    </source>
</evidence>
<dbReference type="AlphaFoldDB" id="G3H526"/>
<protein>
    <submittedName>
        <fullName evidence="1">Uncharacterized protein</fullName>
    </submittedName>
</protein>
<proteinExistence type="predicted"/>
<reference evidence="2" key="1">
    <citation type="journal article" date="2011" name="Nat. Biotechnol.">
        <title>The genomic sequence of the Chinese hamster ovary (CHO)-K1 cell line.</title>
        <authorList>
            <person name="Xu X."/>
            <person name="Nagarajan H."/>
            <person name="Lewis N.E."/>
            <person name="Pan S."/>
            <person name="Cai Z."/>
            <person name="Liu X."/>
            <person name="Chen W."/>
            <person name="Xie M."/>
            <person name="Wang W."/>
            <person name="Hammond S."/>
            <person name="Andersen M.R."/>
            <person name="Neff N."/>
            <person name="Passarelli B."/>
            <person name="Koh W."/>
            <person name="Fan H.C."/>
            <person name="Wang J."/>
            <person name="Gui Y."/>
            <person name="Lee K.H."/>
            <person name="Betenbaugh M.J."/>
            <person name="Quake S.R."/>
            <person name="Famili I."/>
            <person name="Palsson B.O."/>
            <person name="Wang J."/>
        </authorList>
    </citation>
    <scope>NUCLEOTIDE SEQUENCE [LARGE SCALE GENOMIC DNA]</scope>
    <source>
        <strain evidence="2">CHO K1 cell line</strain>
    </source>
</reference>
<accession>G3H526</accession>
<evidence type="ECO:0000313" key="1">
    <source>
        <dbReference type="EMBL" id="EGW07166.1"/>
    </source>
</evidence>
<name>G3H526_CRIGR</name>
<dbReference type="Proteomes" id="UP000001075">
    <property type="component" value="Unassembled WGS sequence"/>
</dbReference>
<organism evidence="1 2">
    <name type="scientific">Cricetulus griseus</name>
    <name type="common">Chinese hamster</name>
    <name type="synonym">Cricetulus barabensis griseus</name>
    <dbReference type="NCBI Taxonomy" id="10029"/>
    <lineage>
        <taxon>Eukaryota</taxon>
        <taxon>Metazoa</taxon>
        <taxon>Chordata</taxon>
        <taxon>Craniata</taxon>
        <taxon>Vertebrata</taxon>
        <taxon>Euteleostomi</taxon>
        <taxon>Mammalia</taxon>
        <taxon>Eutheria</taxon>
        <taxon>Euarchontoglires</taxon>
        <taxon>Glires</taxon>
        <taxon>Rodentia</taxon>
        <taxon>Myomorpha</taxon>
        <taxon>Muroidea</taxon>
        <taxon>Cricetidae</taxon>
        <taxon>Cricetinae</taxon>
        <taxon>Cricetulus</taxon>
    </lineage>
</organism>
<sequence length="69" mass="7520">MDLASTDGTGHQRTRLSRVRVLPGIGAAEDLEEKSWGQVEPPHPFISAVHRALYTLYLPSQSALHLLAG</sequence>
<gene>
    <name evidence="1" type="ORF">I79_005395</name>
</gene>
<dbReference type="EMBL" id="JH000151">
    <property type="protein sequence ID" value="EGW07166.1"/>
    <property type="molecule type" value="Genomic_DNA"/>
</dbReference>